<dbReference type="EMBL" id="VYZN01000064">
    <property type="protein sequence ID" value="KAE9525138.1"/>
    <property type="molecule type" value="Genomic_DNA"/>
</dbReference>
<sequence>MVGLKIKYKSQCYSWMTTPLNLSCSSRTNIIKLVGNTSAKQVLLVIYSNESNSMNFNGFFFLNVIKIKKKTTEITNIGSRLNIVGTDNRSCACWLIIDNKMINNKRIKYNQLTNVYPLPTNCVKVREFTGERNSLYCWIIFTHFFPGVKENKNNSGYGTIQGDFFIKQHSLFPKLHGVEWYGVTPQNDSLKIHQTKYYHLICTVQFNTNRNELYYARRIHKISSQSVPRDTDFKFLMNYEYIA</sequence>
<proteinExistence type="predicted"/>
<keyword evidence="2" id="KW-1185">Reference proteome</keyword>
<dbReference type="Proteomes" id="UP000475862">
    <property type="component" value="Unassembled WGS sequence"/>
</dbReference>
<organism evidence="1 2">
    <name type="scientific">Aphis glycines</name>
    <name type="common">Soybean aphid</name>
    <dbReference type="NCBI Taxonomy" id="307491"/>
    <lineage>
        <taxon>Eukaryota</taxon>
        <taxon>Metazoa</taxon>
        <taxon>Ecdysozoa</taxon>
        <taxon>Arthropoda</taxon>
        <taxon>Hexapoda</taxon>
        <taxon>Insecta</taxon>
        <taxon>Pterygota</taxon>
        <taxon>Neoptera</taxon>
        <taxon>Paraneoptera</taxon>
        <taxon>Hemiptera</taxon>
        <taxon>Sternorrhyncha</taxon>
        <taxon>Aphidomorpha</taxon>
        <taxon>Aphidoidea</taxon>
        <taxon>Aphididae</taxon>
        <taxon>Aphidini</taxon>
        <taxon>Aphis</taxon>
        <taxon>Aphis</taxon>
    </lineage>
</organism>
<accession>A0A6G0T3Z7</accession>
<comment type="caution">
    <text evidence="1">The sequence shown here is derived from an EMBL/GenBank/DDBJ whole genome shotgun (WGS) entry which is preliminary data.</text>
</comment>
<name>A0A6G0T3Z7_APHGL</name>
<evidence type="ECO:0000313" key="1">
    <source>
        <dbReference type="EMBL" id="KAE9525138.1"/>
    </source>
</evidence>
<evidence type="ECO:0000313" key="2">
    <source>
        <dbReference type="Proteomes" id="UP000475862"/>
    </source>
</evidence>
<protein>
    <submittedName>
        <fullName evidence="1">Uncharacterized protein</fullName>
    </submittedName>
</protein>
<gene>
    <name evidence="1" type="ORF">AGLY_014552</name>
</gene>
<reference evidence="1 2" key="1">
    <citation type="submission" date="2019-08" db="EMBL/GenBank/DDBJ databases">
        <title>The genome of the soybean aphid Biotype 1, its phylome, world population structure and adaptation to the North American continent.</title>
        <authorList>
            <person name="Giordano R."/>
            <person name="Donthu R.K."/>
            <person name="Hernandez A.G."/>
            <person name="Wright C.L."/>
            <person name="Zimin A.V."/>
        </authorList>
    </citation>
    <scope>NUCLEOTIDE SEQUENCE [LARGE SCALE GENOMIC DNA]</scope>
    <source>
        <tissue evidence="1">Whole aphids</tissue>
    </source>
</reference>
<dbReference type="AlphaFoldDB" id="A0A6G0T3Z7"/>